<dbReference type="PROSITE" id="PS50240">
    <property type="entry name" value="TRYPSIN_DOM"/>
    <property type="match status" value="1"/>
</dbReference>
<dbReference type="SUPFAM" id="SSF50494">
    <property type="entry name" value="Trypsin-like serine proteases"/>
    <property type="match status" value="1"/>
</dbReference>
<dbReference type="GO" id="GO:0004252">
    <property type="term" value="F:serine-type endopeptidase activity"/>
    <property type="evidence" value="ECO:0007669"/>
    <property type="project" value="InterPro"/>
</dbReference>
<dbReference type="EMBL" id="GBHO01039814">
    <property type="protein sequence ID" value="JAG03790.1"/>
    <property type="molecule type" value="Transcribed_RNA"/>
</dbReference>
<dbReference type="PANTHER" id="PTHR24260:SF132">
    <property type="entry name" value="PEPTIDASE S1 DOMAIN-CONTAINING PROTEIN"/>
    <property type="match status" value="1"/>
</dbReference>
<feature type="domain" description="Peptidase S1" evidence="2">
    <location>
        <begin position="51"/>
        <end position="314"/>
    </location>
</feature>
<feature type="compositionally biased region" description="Low complexity" evidence="1">
    <location>
        <begin position="316"/>
        <end position="333"/>
    </location>
</feature>
<evidence type="ECO:0000256" key="1">
    <source>
        <dbReference type="SAM" id="MobiDB-lite"/>
    </source>
</evidence>
<protein>
    <submittedName>
        <fullName evidence="3">Putative serine protease 56</fullName>
    </submittedName>
</protein>
<gene>
    <name evidence="3" type="primary">PRSS56</name>
    <name evidence="3" type="ORF">CM83_6768</name>
</gene>
<dbReference type="Gene3D" id="2.40.10.10">
    <property type="entry name" value="Trypsin-like serine proteases"/>
    <property type="match status" value="1"/>
</dbReference>
<dbReference type="InterPro" id="IPR043504">
    <property type="entry name" value="Peptidase_S1_PA_chymotrypsin"/>
</dbReference>
<sequence>MQLGEPTDGSSSASRLQANHLKIAMKLGEPTDGSSSAKSVIRVLVLFCCFFVAASEKVKPGDYPYFATLLLQSRPICGVTLFALNRALTSCYCLMSNPPKVFKVPHKLLDAKRLEVDSGNEGDRPTGVSHFGKVVKVHPKCEKTAKAMMYDFGVIELLEPFDLKPGYTEIFDILGQGIAVKDAIWHNSICEALDFEVLADGKHAGALKRKFMTVQRSEFCVDLFKYTIAWLNYIPDIQSCATLRNEDEAVICNKPEYGGPMICPQTKDSPVKVFVGVLSGRNSPYCKREYSHDRIPEIFARADVAVEWIRAEFPDPTTTTTPGPSTTGPSSTS</sequence>
<reference evidence="3" key="2">
    <citation type="submission" date="2014-07" db="EMBL/GenBank/DDBJ databases">
        <authorList>
            <person name="Hull J."/>
        </authorList>
    </citation>
    <scope>NUCLEOTIDE SEQUENCE</scope>
</reference>
<accession>A0A0A9WG00</accession>
<keyword evidence="3" id="KW-0378">Hydrolase</keyword>
<name>A0A0A9WG00_LYGHE</name>
<dbReference type="PANTHER" id="PTHR24260">
    <property type="match status" value="1"/>
</dbReference>
<feature type="region of interest" description="Disordered" evidence="1">
    <location>
        <begin position="313"/>
        <end position="333"/>
    </location>
</feature>
<dbReference type="AlphaFoldDB" id="A0A0A9WG00"/>
<evidence type="ECO:0000313" key="3">
    <source>
        <dbReference type="EMBL" id="JAG03790.1"/>
    </source>
</evidence>
<proteinExistence type="predicted"/>
<reference evidence="3" key="1">
    <citation type="journal article" date="2014" name="PLoS ONE">
        <title>Transcriptome-Based Identification of ABC Transporters in the Western Tarnished Plant Bug Lygus hesperus.</title>
        <authorList>
            <person name="Hull J.J."/>
            <person name="Chaney K."/>
            <person name="Geib S.M."/>
            <person name="Fabrick J.A."/>
            <person name="Brent C.S."/>
            <person name="Walsh D."/>
            <person name="Lavine L.C."/>
        </authorList>
    </citation>
    <scope>NUCLEOTIDE SEQUENCE</scope>
</reference>
<feature type="non-terminal residue" evidence="3">
    <location>
        <position position="333"/>
    </location>
</feature>
<keyword evidence="3" id="KW-0645">Protease</keyword>
<dbReference type="InterPro" id="IPR001254">
    <property type="entry name" value="Trypsin_dom"/>
</dbReference>
<dbReference type="GO" id="GO:0006508">
    <property type="term" value="P:proteolysis"/>
    <property type="evidence" value="ECO:0007669"/>
    <property type="project" value="UniProtKB-KW"/>
</dbReference>
<dbReference type="InterPro" id="IPR051333">
    <property type="entry name" value="CLIP_Serine_Protease"/>
</dbReference>
<dbReference type="InterPro" id="IPR009003">
    <property type="entry name" value="Peptidase_S1_PA"/>
</dbReference>
<evidence type="ECO:0000259" key="2">
    <source>
        <dbReference type="PROSITE" id="PS50240"/>
    </source>
</evidence>
<organism evidence="3">
    <name type="scientific">Lygus hesperus</name>
    <name type="common">Western plant bug</name>
    <dbReference type="NCBI Taxonomy" id="30085"/>
    <lineage>
        <taxon>Eukaryota</taxon>
        <taxon>Metazoa</taxon>
        <taxon>Ecdysozoa</taxon>
        <taxon>Arthropoda</taxon>
        <taxon>Hexapoda</taxon>
        <taxon>Insecta</taxon>
        <taxon>Pterygota</taxon>
        <taxon>Neoptera</taxon>
        <taxon>Paraneoptera</taxon>
        <taxon>Hemiptera</taxon>
        <taxon>Heteroptera</taxon>
        <taxon>Panheteroptera</taxon>
        <taxon>Cimicomorpha</taxon>
        <taxon>Miridae</taxon>
        <taxon>Mirini</taxon>
        <taxon>Lygus</taxon>
    </lineage>
</organism>